<dbReference type="KEGG" id="aplc:110983923"/>
<evidence type="ECO:0000313" key="16">
    <source>
        <dbReference type="RefSeq" id="XP_022099290.1"/>
    </source>
</evidence>
<protein>
    <submittedName>
        <fullName evidence="16">Paired box protein Pax-6-like isoform X1</fullName>
    </submittedName>
</protein>
<evidence type="ECO:0000256" key="10">
    <source>
        <dbReference type="PROSITE-ProRule" id="PRU00108"/>
    </source>
</evidence>
<evidence type="ECO:0000313" key="15">
    <source>
        <dbReference type="Proteomes" id="UP000694845"/>
    </source>
</evidence>
<keyword evidence="4" id="KW-0563">Paired box</keyword>
<evidence type="ECO:0000256" key="6">
    <source>
        <dbReference type="ARBA" id="ARBA00023125"/>
    </source>
</evidence>
<dbReference type="GeneID" id="110983923"/>
<dbReference type="PANTHER" id="PTHR45636">
    <property type="entry name" value="PAIRED BOX PROTEIN PAX-6-RELATED-RELATED"/>
    <property type="match status" value="1"/>
</dbReference>
<dbReference type="FunFam" id="1.10.10.60:FF:000307">
    <property type="entry name" value="Eyegone, isoform A"/>
    <property type="match status" value="1"/>
</dbReference>
<feature type="domain" description="Paired" evidence="14">
    <location>
        <begin position="5"/>
        <end position="131"/>
    </location>
</feature>
<evidence type="ECO:0000256" key="4">
    <source>
        <dbReference type="ARBA" id="ARBA00022724"/>
    </source>
</evidence>
<evidence type="ECO:0000256" key="12">
    <source>
        <dbReference type="SAM" id="MobiDB-lite"/>
    </source>
</evidence>
<evidence type="ECO:0000256" key="8">
    <source>
        <dbReference type="ARBA" id="ARBA00023163"/>
    </source>
</evidence>
<evidence type="ECO:0000256" key="11">
    <source>
        <dbReference type="RuleBase" id="RU000682"/>
    </source>
</evidence>
<dbReference type="GO" id="GO:0000978">
    <property type="term" value="F:RNA polymerase II cis-regulatory region sequence-specific DNA binding"/>
    <property type="evidence" value="ECO:0007669"/>
    <property type="project" value="TreeGrafter"/>
</dbReference>
<dbReference type="PANTHER" id="PTHR45636:SF41">
    <property type="entry name" value="PAIRED BOX PROTEIN PAX-6-RELATED"/>
    <property type="match status" value="1"/>
</dbReference>
<dbReference type="Pfam" id="PF00292">
    <property type="entry name" value="PAX"/>
    <property type="match status" value="1"/>
</dbReference>
<dbReference type="OrthoDB" id="3225452at2759"/>
<dbReference type="PROSITE" id="PS51057">
    <property type="entry name" value="PAIRED_2"/>
    <property type="match status" value="1"/>
</dbReference>
<organism evidence="15 16">
    <name type="scientific">Acanthaster planci</name>
    <name type="common">Crown-of-thorns starfish</name>
    <dbReference type="NCBI Taxonomy" id="133434"/>
    <lineage>
        <taxon>Eukaryota</taxon>
        <taxon>Metazoa</taxon>
        <taxon>Echinodermata</taxon>
        <taxon>Eleutherozoa</taxon>
        <taxon>Asterozoa</taxon>
        <taxon>Asteroidea</taxon>
        <taxon>Valvatacea</taxon>
        <taxon>Valvatida</taxon>
        <taxon>Acanthasteridae</taxon>
        <taxon>Acanthaster</taxon>
    </lineage>
</organism>
<evidence type="ECO:0000259" key="14">
    <source>
        <dbReference type="PROSITE" id="PS51057"/>
    </source>
</evidence>
<dbReference type="SMART" id="SM00351">
    <property type="entry name" value="PAX"/>
    <property type="match status" value="1"/>
</dbReference>
<proteinExistence type="inferred from homology"/>
<evidence type="ECO:0000256" key="9">
    <source>
        <dbReference type="ARBA" id="ARBA00023242"/>
    </source>
</evidence>
<keyword evidence="7 10" id="KW-0371">Homeobox</keyword>
<keyword evidence="3" id="KW-0217">Developmental protein</keyword>
<dbReference type="OMA" id="IVEMAHC"/>
<sequence>MHFGVDAGFNQLGGMFANGRPLPETMRHRIIEMAHCGARPCDISRQLLVSHGCVNKILGRFLETGSVRPGTIGGSKPKVATPTVVEKIERYKQENPTIFAWEIRDKLISEGVCTTSTVPSVSSINRILRNRAAERAAAEYARATEQAYLSDYATAWTHYAPPYAIGPGMRITDRRLDPRQTLRACCSGFLCGSPYGTYPPSILPSSNSPSPLATESQSDVPFSASSSSASPRPRSPSPATPVSSSESKVYQPELDPSPYRDAISEEQRRKLRRSRTTFTPEQIEILEKEFEKSHYPCVSTREDLANKTTLSEARVQVWFSNRRAKWRRHKKIGSLQSHAGPLLSHPSHNTLYPTSVALPRAYKAVELGGGKATLRPSMSSAFTPLSLAKATAAASSASSSGSP</sequence>
<dbReference type="PROSITE" id="PS00027">
    <property type="entry name" value="HOMEOBOX_1"/>
    <property type="match status" value="1"/>
</dbReference>
<comment type="similarity">
    <text evidence="2">Belongs to the paired homeobox family.</text>
</comment>
<keyword evidence="5" id="KW-0805">Transcription regulation</keyword>
<dbReference type="AlphaFoldDB" id="A0A8B7Z3D6"/>
<dbReference type="InterPro" id="IPR001523">
    <property type="entry name" value="Paired_dom"/>
</dbReference>
<dbReference type="InterPro" id="IPR036388">
    <property type="entry name" value="WH-like_DNA-bd_sf"/>
</dbReference>
<dbReference type="FunFam" id="1.10.10.10:FF:000003">
    <property type="entry name" value="Paired box protein Pax-6"/>
    <property type="match status" value="1"/>
</dbReference>
<dbReference type="RefSeq" id="XP_022099290.1">
    <property type="nucleotide sequence ID" value="XM_022243598.1"/>
</dbReference>
<evidence type="ECO:0000256" key="2">
    <source>
        <dbReference type="ARBA" id="ARBA00005733"/>
    </source>
</evidence>
<feature type="domain" description="Homeobox" evidence="13">
    <location>
        <begin position="269"/>
        <end position="329"/>
    </location>
</feature>
<evidence type="ECO:0000256" key="1">
    <source>
        <dbReference type="ARBA" id="ARBA00004123"/>
    </source>
</evidence>
<accession>A0A8B7Z3D6</accession>
<keyword evidence="9 10" id="KW-0539">Nucleus</keyword>
<feature type="region of interest" description="Disordered" evidence="12">
    <location>
        <begin position="202"/>
        <end position="277"/>
    </location>
</feature>
<dbReference type="Proteomes" id="UP000694845">
    <property type="component" value="Unplaced"/>
</dbReference>
<dbReference type="PROSITE" id="PS50071">
    <property type="entry name" value="HOMEOBOX_2"/>
    <property type="match status" value="1"/>
</dbReference>
<dbReference type="Gene3D" id="1.10.10.10">
    <property type="entry name" value="Winged helix-like DNA-binding domain superfamily/Winged helix DNA-binding domain"/>
    <property type="match status" value="2"/>
</dbReference>
<reference evidence="16" key="1">
    <citation type="submission" date="2025-08" db="UniProtKB">
        <authorList>
            <consortium name="RefSeq"/>
        </authorList>
    </citation>
    <scope>IDENTIFICATION</scope>
</reference>
<dbReference type="SUPFAM" id="SSF46689">
    <property type="entry name" value="Homeodomain-like"/>
    <property type="match status" value="2"/>
</dbReference>
<dbReference type="GO" id="GO:0005634">
    <property type="term" value="C:nucleus"/>
    <property type="evidence" value="ECO:0007669"/>
    <property type="project" value="UniProtKB-SubCell"/>
</dbReference>
<comment type="subcellular location">
    <subcellularLocation>
        <location evidence="1 10 11">Nucleus</location>
    </subcellularLocation>
</comment>
<name>A0A8B7Z3D6_ACAPL</name>
<feature type="DNA-binding region" description="Homeobox" evidence="10">
    <location>
        <begin position="271"/>
        <end position="330"/>
    </location>
</feature>
<dbReference type="CDD" id="cd00131">
    <property type="entry name" value="PAX"/>
    <property type="match status" value="1"/>
</dbReference>
<dbReference type="InterPro" id="IPR043565">
    <property type="entry name" value="PAX_fam"/>
</dbReference>
<dbReference type="GO" id="GO:0000981">
    <property type="term" value="F:DNA-binding transcription factor activity, RNA polymerase II-specific"/>
    <property type="evidence" value="ECO:0007669"/>
    <property type="project" value="InterPro"/>
</dbReference>
<dbReference type="SMART" id="SM00389">
    <property type="entry name" value="HOX"/>
    <property type="match status" value="1"/>
</dbReference>
<dbReference type="Gene3D" id="1.10.10.60">
    <property type="entry name" value="Homeodomain-like"/>
    <property type="match status" value="1"/>
</dbReference>
<keyword evidence="8" id="KW-0804">Transcription</keyword>
<gene>
    <name evidence="16" type="primary">LOC110983923</name>
</gene>
<keyword evidence="15" id="KW-1185">Reference proteome</keyword>
<evidence type="ECO:0000256" key="7">
    <source>
        <dbReference type="ARBA" id="ARBA00023155"/>
    </source>
</evidence>
<dbReference type="PRINTS" id="PR00027">
    <property type="entry name" value="PAIREDBOX"/>
</dbReference>
<dbReference type="CDD" id="cd00086">
    <property type="entry name" value="homeodomain"/>
    <property type="match status" value="1"/>
</dbReference>
<evidence type="ECO:0000256" key="5">
    <source>
        <dbReference type="ARBA" id="ARBA00023015"/>
    </source>
</evidence>
<dbReference type="InterPro" id="IPR009057">
    <property type="entry name" value="Homeodomain-like_sf"/>
</dbReference>
<dbReference type="Pfam" id="PF00046">
    <property type="entry name" value="Homeodomain"/>
    <property type="match status" value="1"/>
</dbReference>
<dbReference type="InterPro" id="IPR017970">
    <property type="entry name" value="Homeobox_CS"/>
</dbReference>
<evidence type="ECO:0000259" key="13">
    <source>
        <dbReference type="PROSITE" id="PS50071"/>
    </source>
</evidence>
<evidence type="ECO:0000256" key="3">
    <source>
        <dbReference type="ARBA" id="ARBA00022473"/>
    </source>
</evidence>
<feature type="compositionally biased region" description="Low complexity" evidence="12">
    <location>
        <begin position="202"/>
        <end position="232"/>
    </location>
</feature>
<keyword evidence="6 10" id="KW-0238">DNA-binding</keyword>
<dbReference type="InterPro" id="IPR001356">
    <property type="entry name" value="HD"/>
</dbReference>